<evidence type="ECO:0000313" key="2">
    <source>
        <dbReference type="EMBL" id="NFA62196.1"/>
    </source>
</evidence>
<dbReference type="AlphaFoldDB" id="A0A6M0T303"/>
<name>A0A6M0T303_CLOBO</name>
<feature type="transmembrane region" description="Helical" evidence="1">
    <location>
        <begin position="12"/>
        <end position="31"/>
    </location>
</feature>
<proteinExistence type="predicted"/>
<keyword evidence="1" id="KW-0472">Membrane</keyword>
<comment type="caution">
    <text evidence="2">The sequence shown here is derived from an EMBL/GenBank/DDBJ whole genome shotgun (WGS) entry which is preliminary data.</text>
</comment>
<evidence type="ECO:0000256" key="1">
    <source>
        <dbReference type="SAM" id="Phobius"/>
    </source>
</evidence>
<keyword evidence="1" id="KW-1133">Transmembrane helix</keyword>
<gene>
    <name evidence="2" type="ORF">EXM42_17945</name>
</gene>
<organism evidence="2 3">
    <name type="scientific">Clostridium botulinum</name>
    <dbReference type="NCBI Taxonomy" id="1491"/>
    <lineage>
        <taxon>Bacteria</taxon>
        <taxon>Bacillati</taxon>
        <taxon>Bacillota</taxon>
        <taxon>Clostridia</taxon>
        <taxon>Eubacteriales</taxon>
        <taxon>Clostridiaceae</taxon>
        <taxon>Clostridium</taxon>
    </lineage>
</organism>
<protein>
    <submittedName>
        <fullName evidence="2">Peptidase</fullName>
    </submittedName>
</protein>
<reference evidence="2 3" key="1">
    <citation type="submission" date="2019-02" db="EMBL/GenBank/DDBJ databases">
        <title>Genome sequencing of Clostridium botulinum clinical isolates.</title>
        <authorList>
            <person name="Brunt J."/>
            <person name="Van Vliet A.H.M."/>
            <person name="Stringer S.C."/>
            <person name="Grant K.A."/>
            <person name="Carter A.C."/>
            <person name="Peck M.W."/>
        </authorList>
    </citation>
    <scope>NUCLEOTIDE SEQUENCE [LARGE SCALE GENOMIC DNA]</scope>
    <source>
        <strain evidence="2 3">R1125/03</strain>
    </source>
</reference>
<evidence type="ECO:0000313" key="3">
    <source>
        <dbReference type="Proteomes" id="UP000473089"/>
    </source>
</evidence>
<keyword evidence="1" id="KW-0812">Transmembrane</keyword>
<sequence length="150" mass="17108">MDKCIHKKGVTLIELMFFMSLCIIVFTVSFIKVSSYNKIKNNIAVDEMGVSLVNFINNSRKICREEKKQGYIYFNTKDNKMTFNIAYTYKEELHFPKEIIMESVNSPGGKIVVDNRGFTSNACTVKFKDKEGKAHKVTICVGTAHVEFKG</sequence>
<accession>A0A6M0T303</accession>
<dbReference type="Proteomes" id="UP000473089">
    <property type="component" value="Unassembled WGS sequence"/>
</dbReference>
<dbReference type="EMBL" id="SGJP01000065">
    <property type="protein sequence ID" value="NFA62196.1"/>
    <property type="molecule type" value="Genomic_DNA"/>
</dbReference>